<keyword evidence="9 10" id="KW-0998">Cell outer membrane</keyword>
<evidence type="ECO:0000256" key="6">
    <source>
        <dbReference type="ARBA" id="ARBA00023065"/>
    </source>
</evidence>
<dbReference type="Gene3D" id="2.40.170.20">
    <property type="entry name" value="TonB-dependent receptor, beta-barrel domain"/>
    <property type="match status" value="1"/>
</dbReference>
<protein>
    <submittedName>
        <fullName evidence="15">TonB-dependent receptor</fullName>
    </submittedName>
</protein>
<dbReference type="HOGENOM" id="CLU_008287_18_5_0"/>
<keyword evidence="2 10" id="KW-0813">Transport</keyword>
<feature type="domain" description="TonB-dependent receptor plug" evidence="14">
    <location>
        <begin position="56"/>
        <end position="162"/>
    </location>
</feature>
<name>B1ZXH8_OPITP</name>
<evidence type="ECO:0000313" key="16">
    <source>
        <dbReference type="Proteomes" id="UP000007013"/>
    </source>
</evidence>
<dbReference type="PANTHER" id="PTHR30069:SF53">
    <property type="entry name" value="COLICIN I RECEPTOR-RELATED"/>
    <property type="match status" value="1"/>
</dbReference>
<feature type="domain" description="TonB-dependent receptor-like beta-barrel" evidence="13">
    <location>
        <begin position="186"/>
        <end position="593"/>
    </location>
</feature>
<dbReference type="GO" id="GO:0015889">
    <property type="term" value="P:cobalamin transport"/>
    <property type="evidence" value="ECO:0007669"/>
    <property type="project" value="TreeGrafter"/>
</dbReference>
<keyword evidence="3 10" id="KW-1134">Transmembrane beta strand</keyword>
<comment type="similarity">
    <text evidence="10 11">Belongs to the TonB-dependent receptor family.</text>
</comment>
<comment type="subcellular location">
    <subcellularLocation>
        <location evidence="1 10">Cell outer membrane</location>
        <topology evidence="1 10">Multi-pass membrane protein</topology>
    </subcellularLocation>
</comment>
<evidence type="ECO:0000256" key="9">
    <source>
        <dbReference type="ARBA" id="ARBA00023237"/>
    </source>
</evidence>
<dbReference type="GO" id="GO:0009279">
    <property type="term" value="C:cell outer membrane"/>
    <property type="evidence" value="ECO:0007669"/>
    <property type="project" value="UniProtKB-SubCell"/>
</dbReference>
<evidence type="ECO:0000256" key="8">
    <source>
        <dbReference type="ARBA" id="ARBA00023136"/>
    </source>
</evidence>
<keyword evidence="6" id="KW-0406">Ion transport</keyword>
<dbReference type="AlphaFoldDB" id="B1ZXH8"/>
<evidence type="ECO:0000256" key="10">
    <source>
        <dbReference type="PROSITE-ProRule" id="PRU01360"/>
    </source>
</evidence>
<evidence type="ECO:0000256" key="11">
    <source>
        <dbReference type="RuleBase" id="RU003357"/>
    </source>
</evidence>
<dbReference type="STRING" id="452637.Oter_3696"/>
<keyword evidence="16" id="KW-1185">Reference proteome</keyword>
<evidence type="ECO:0000256" key="5">
    <source>
        <dbReference type="ARBA" id="ARBA00022729"/>
    </source>
</evidence>
<dbReference type="PANTHER" id="PTHR30069">
    <property type="entry name" value="TONB-DEPENDENT OUTER MEMBRANE RECEPTOR"/>
    <property type="match status" value="1"/>
</dbReference>
<dbReference type="SUPFAM" id="SSF56935">
    <property type="entry name" value="Porins"/>
    <property type="match status" value="1"/>
</dbReference>
<dbReference type="InterPro" id="IPR039426">
    <property type="entry name" value="TonB-dep_rcpt-like"/>
</dbReference>
<dbReference type="eggNOG" id="COG4206">
    <property type="taxonomic scope" value="Bacteria"/>
</dbReference>
<dbReference type="RefSeq" id="WP_012376502.1">
    <property type="nucleotide sequence ID" value="NC_010571.1"/>
</dbReference>
<accession>B1ZXH8</accession>
<organism evidence="15 16">
    <name type="scientific">Opitutus terrae (strain DSM 11246 / JCM 15787 / PB90-1)</name>
    <dbReference type="NCBI Taxonomy" id="452637"/>
    <lineage>
        <taxon>Bacteria</taxon>
        <taxon>Pseudomonadati</taxon>
        <taxon>Verrucomicrobiota</taxon>
        <taxon>Opitutia</taxon>
        <taxon>Opitutales</taxon>
        <taxon>Opitutaceae</taxon>
        <taxon>Opitutus</taxon>
    </lineage>
</organism>
<evidence type="ECO:0000256" key="2">
    <source>
        <dbReference type="ARBA" id="ARBA00022448"/>
    </source>
</evidence>
<keyword evidence="5 12" id="KW-0732">Signal</keyword>
<evidence type="ECO:0000256" key="3">
    <source>
        <dbReference type="ARBA" id="ARBA00022452"/>
    </source>
</evidence>
<dbReference type="PROSITE" id="PS52016">
    <property type="entry name" value="TONB_DEPENDENT_REC_3"/>
    <property type="match status" value="1"/>
</dbReference>
<dbReference type="InterPro" id="IPR037066">
    <property type="entry name" value="Plug_dom_sf"/>
</dbReference>
<evidence type="ECO:0000313" key="15">
    <source>
        <dbReference type="EMBL" id="ACB76973.1"/>
    </source>
</evidence>
<dbReference type="Gene3D" id="2.170.130.10">
    <property type="entry name" value="TonB-dependent receptor, plug domain"/>
    <property type="match status" value="1"/>
</dbReference>
<keyword evidence="7 11" id="KW-0798">TonB box</keyword>
<feature type="chain" id="PRO_5002774554" evidence="12">
    <location>
        <begin position="26"/>
        <end position="620"/>
    </location>
</feature>
<evidence type="ECO:0000259" key="14">
    <source>
        <dbReference type="Pfam" id="PF07715"/>
    </source>
</evidence>
<dbReference type="InterPro" id="IPR036942">
    <property type="entry name" value="Beta-barrel_TonB_sf"/>
</dbReference>
<proteinExistence type="inferred from homology"/>
<keyword evidence="15" id="KW-0675">Receptor</keyword>
<keyword evidence="8 10" id="KW-0472">Membrane</keyword>
<dbReference type="GO" id="GO:0006811">
    <property type="term" value="P:monoatomic ion transport"/>
    <property type="evidence" value="ECO:0007669"/>
    <property type="project" value="UniProtKB-KW"/>
</dbReference>
<dbReference type="Pfam" id="PF07715">
    <property type="entry name" value="Plug"/>
    <property type="match status" value="1"/>
</dbReference>
<dbReference type="KEGG" id="ote:Oter_3696"/>
<sequence>MTPLPRRSRSSRLIPAFLLALGALASARAQFTLAGTSAIVLDDYVISASRTPQDPRYTPSSVSVLPLADLAAAQVPDLRLALAQEPGVIINTTGATGGQSSVLLRGAASHQVLFIVDGVRMNDRSAAYFNFLGGADLAGLDRVEVLRGPQSTLYGSSAMGGVILMNTTRGAGAAHGALSATAGSFETWGGGATVQGSTGSWGYSGALSRYATANDEPSNDYEQWSYSTRQEWIVSPLLLVGATLRGQQSEFLQTGSRDYPAPGRMNARNHLGTVYGEARVGDDFASRLTLALHRRGYDWTDLSGSPWAMNSRLRNTRKILDWQNTWQALPALELVGGANWERSRYDVEGVPSRDEVRAGYVSATARPREDFTVTAGARRDDFDSAGAATTWRMGVSWLAAKATKLRATYGTGFSAPGSDDRYGVPSWNQLPNPELRPEKSRGWDVGLDQTFARADLTVGVTYFHNRFRNLFEWQTVDWTTYAGQTVNLARAETEGVELAARAKLGAAAQARLSYTYLEAKDSATGQRLIRRPRHSGDAEVRAHLTKAWLVGVGVRVVADRTESTGPFEDFTTARVFASYTVRDDLELKVRIENALDETYDEVRGYASLPRGVFGSVEWRF</sequence>
<feature type="signal peptide" evidence="12">
    <location>
        <begin position="1"/>
        <end position="25"/>
    </location>
</feature>
<gene>
    <name evidence="15" type="ordered locus">Oter_3696</name>
</gene>
<dbReference type="InterPro" id="IPR000531">
    <property type="entry name" value="Beta-barrel_TonB"/>
</dbReference>
<dbReference type="Pfam" id="PF00593">
    <property type="entry name" value="TonB_dep_Rec_b-barrel"/>
    <property type="match status" value="1"/>
</dbReference>
<dbReference type="Proteomes" id="UP000007013">
    <property type="component" value="Chromosome"/>
</dbReference>
<evidence type="ECO:0000256" key="7">
    <source>
        <dbReference type="ARBA" id="ARBA00023077"/>
    </source>
</evidence>
<dbReference type="CDD" id="cd01347">
    <property type="entry name" value="ligand_gated_channel"/>
    <property type="match status" value="1"/>
</dbReference>
<evidence type="ECO:0000256" key="12">
    <source>
        <dbReference type="SAM" id="SignalP"/>
    </source>
</evidence>
<evidence type="ECO:0000256" key="4">
    <source>
        <dbReference type="ARBA" id="ARBA00022692"/>
    </source>
</evidence>
<dbReference type="InterPro" id="IPR012910">
    <property type="entry name" value="Plug_dom"/>
</dbReference>
<reference evidence="15 16" key="1">
    <citation type="journal article" date="2011" name="J. Bacteriol.">
        <title>Genome sequence of the verrucomicrobium Opitutus terrae PB90-1, an abundant inhabitant of rice paddy soil ecosystems.</title>
        <authorList>
            <person name="van Passel M.W."/>
            <person name="Kant R."/>
            <person name="Palva A."/>
            <person name="Copeland A."/>
            <person name="Lucas S."/>
            <person name="Lapidus A."/>
            <person name="Glavina del Rio T."/>
            <person name="Pitluck S."/>
            <person name="Goltsman E."/>
            <person name="Clum A."/>
            <person name="Sun H."/>
            <person name="Schmutz J."/>
            <person name="Larimer F.W."/>
            <person name="Land M.L."/>
            <person name="Hauser L."/>
            <person name="Kyrpides N."/>
            <person name="Mikhailova N."/>
            <person name="Richardson P.P."/>
            <person name="Janssen P.H."/>
            <person name="de Vos W.M."/>
            <person name="Smidt H."/>
        </authorList>
    </citation>
    <scope>NUCLEOTIDE SEQUENCE [LARGE SCALE GENOMIC DNA]</scope>
    <source>
        <strain evidence="16">DSM 11246 / JCM 15787 / PB90-1</strain>
    </source>
</reference>
<evidence type="ECO:0000259" key="13">
    <source>
        <dbReference type="Pfam" id="PF00593"/>
    </source>
</evidence>
<evidence type="ECO:0000256" key="1">
    <source>
        <dbReference type="ARBA" id="ARBA00004571"/>
    </source>
</evidence>
<dbReference type="EMBL" id="CP001032">
    <property type="protein sequence ID" value="ACB76973.1"/>
    <property type="molecule type" value="Genomic_DNA"/>
</dbReference>
<keyword evidence="4 10" id="KW-0812">Transmembrane</keyword>
<dbReference type="OrthoDB" id="101167at2"/>